<evidence type="ECO:0000313" key="3">
    <source>
        <dbReference type="Proteomes" id="UP000000268"/>
    </source>
</evidence>
<sequence length="359" mass="40194">MTVDIEFLIQKEGDFAWLPLESLSVEILVGRYQLIAQTSEADCPIQVHIHHQYVEDGLWQEVVQHQLFHTDSQGRIEVLPPTFLQHGRWIISCAANEDEQLANSEIDRHCVQLQVLEQETDLDQDWEFLSHSMACQESNGQQADLLAPLQAANIRAKTAWNNIAPPEESISIPEEEFNLEESIPIPGQEPEETSSISPTLFNIYEPARAANNPEGQPSQDSRPESTVPQLPEIPHDITPIRLQISPGLILPPELFTPETDNIPIPQLPEFPHLNQWKDLSYSELSVALGRLHWSKLDTYGEAIDVDFGALELQERFLATLTQLSTQKTVNPNNGTSITPEKETQSNSKALVPIASEGAS</sequence>
<name>B0CD99_ACAM1</name>
<dbReference type="OrthoDB" id="452859at2"/>
<gene>
    <name evidence="2" type="ordered locus">AM1_0641</name>
</gene>
<dbReference type="KEGG" id="amr:AM1_0641"/>
<dbReference type="AlphaFoldDB" id="B0CD99"/>
<dbReference type="HOGENOM" id="CLU_770794_0_0_3"/>
<protein>
    <submittedName>
        <fullName evidence="2">Uncharacterized protein</fullName>
    </submittedName>
</protein>
<feature type="compositionally biased region" description="Polar residues" evidence="1">
    <location>
        <begin position="327"/>
        <end position="348"/>
    </location>
</feature>
<dbReference type="STRING" id="329726.AM1_0641"/>
<dbReference type="Proteomes" id="UP000000268">
    <property type="component" value="Chromosome"/>
</dbReference>
<dbReference type="RefSeq" id="WP_012161285.1">
    <property type="nucleotide sequence ID" value="NC_009925.1"/>
</dbReference>
<evidence type="ECO:0000256" key="1">
    <source>
        <dbReference type="SAM" id="MobiDB-lite"/>
    </source>
</evidence>
<evidence type="ECO:0000313" key="2">
    <source>
        <dbReference type="EMBL" id="ABW25690.1"/>
    </source>
</evidence>
<keyword evidence="3" id="KW-1185">Reference proteome</keyword>
<feature type="region of interest" description="Disordered" evidence="1">
    <location>
        <begin position="327"/>
        <end position="359"/>
    </location>
</feature>
<accession>B0CD99</accession>
<proteinExistence type="predicted"/>
<feature type="compositionally biased region" description="Polar residues" evidence="1">
    <location>
        <begin position="213"/>
        <end position="228"/>
    </location>
</feature>
<dbReference type="EMBL" id="CP000828">
    <property type="protein sequence ID" value="ABW25690.1"/>
    <property type="molecule type" value="Genomic_DNA"/>
</dbReference>
<organism evidence="2 3">
    <name type="scientific">Acaryochloris marina (strain MBIC 11017)</name>
    <dbReference type="NCBI Taxonomy" id="329726"/>
    <lineage>
        <taxon>Bacteria</taxon>
        <taxon>Bacillati</taxon>
        <taxon>Cyanobacteriota</taxon>
        <taxon>Cyanophyceae</taxon>
        <taxon>Acaryochloridales</taxon>
        <taxon>Acaryochloridaceae</taxon>
        <taxon>Acaryochloris</taxon>
    </lineage>
</organism>
<reference evidence="2 3" key="1">
    <citation type="journal article" date="2008" name="Proc. Natl. Acad. Sci. U.S.A.">
        <title>Niche adaptation and genome expansion in the chlorophyll d-producing cyanobacterium Acaryochloris marina.</title>
        <authorList>
            <person name="Swingley W.D."/>
            <person name="Chen M."/>
            <person name="Cheung P.C."/>
            <person name="Conrad A.L."/>
            <person name="Dejesa L.C."/>
            <person name="Hao J."/>
            <person name="Honchak B.M."/>
            <person name="Karbach L.E."/>
            <person name="Kurdoglu A."/>
            <person name="Lahiri S."/>
            <person name="Mastrian S.D."/>
            <person name="Miyashita H."/>
            <person name="Page L."/>
            <person name="Ramakrishna P."/>
            <person name="Satoh S."/>
            <person name="Sattley W.M."/>
            <person name="Shimada Y."/>
            <person name="Taylor H.L."/>
            <person name="Tomo T."/>
            <person name="Tsuchiya T."/>
            <person name="Wang Z.T."/>
            <person name="Raymond J."/>
            <person name="Mimuro M."/>
            <person name="Blankenship R.E."/>
            <person name="Touchman J.W."/>
        </authorList>
    </citation>
    <scope>NUCLEOTIDE SEQUENCE [LARGE SCALE GENOMIC DNA]</scope>
    <source>
        <strain evidence="3">MBIC 11017</strain>
    </source>
</reference>
<dbReference type="eggNOG" id="COG3266">
    <property type="taxonomic scope" value="Bacteria"/>
</dbReference>
<feature type="region of interest" description="Disordered" evidence="1">
    <location>
        <begin position="209"/>
        <end position="230"/>
    </location>
</feature>